<keyword evidence="4" id="KW-1185">Reference proteome</keyword>
<dbReference type="OrthoDB" id="648861at2759"/>
<dbReference type="PANTHER" id="PTHR37534">
    <property type="entry name" value="TRANSCRIPTIONAL ACTIVATOR PROTEIN UGA3"/>
    <property type="match status" value="1"/>
</dbReference>
<dbReference type="AlphaFoldDB" id="A0A9W9JZB4"/>
<dbReference type="PANTHER" id="PTHR37534:SF49">
    <property type="entry name" value="LYSINE BIOSYNTHESIS REGULATORY PROTEIN LYS14"/>
    <property type="match status" value="1"/>
</dbReference>
<evidence type="ECO:0000313" key="3">
    <source>
        <dbReference type="EMBL" id="KAJ5086462.1"/>
    </source>
</evidence>
<dbReference type="GO" id="GO:0045944">
    <property type="term" value="P:positive regulation of transcription by RNA polymerase II"/>
    <property type="evidence" value="ECO:0007669"/>
    <property type="project" value="TreeGrafter"/>
</dbReference>
<dbReference type="GO" id="GO:0005634">
    <property type="term" value="C:nucleus"/>
    <property type="evidence" value="ECO:0007669"/>
    <property type="project" value="UniProtKB-SubCell"/>
</dbReference>
<dbReference type="GO" id="GO:0003700">
    <property type="term" value="F:DNA-binding transcription factor activity"/>
    <property type="evidence" value="ECO:0007669"/>
    <property type="project" value="TreeGrafter"/>
</dbReference>
<reference evidence="3" key="1">
    <citation type="submission" date="2022-11" db="EMBL/GenBank/DDBJ databases">
        <authorList>
            <person name="Petersen C."/>
        </authorList>
    </citation>
    <scope>NUCLEOTIDE SEQUENCE</scope>
    <source>
        <strain evidence="3">IBT 34128</strain>
    </source>
</reference>
<organism evidence="3 4">
    <name type="scientific">Penicillium alfredii</name>
    <dbReference type="NCBI Taxonomy" id="1506179"/>
    <lineage>
        <taxon>Eukaryota</taxon>
        <taxon>Fungi</taxon>
        <taxon>Dikarya</taxon>
        <taxon>Ascomycota</taxon>
        <taxon>Pezizomycotina</taxon>
        <taxon>Eurotiomycetes</taxon>
        <taxon>Eurotiomycetidae</taxon>
        <taxon>Eurotiales</taxon>
        <taxon>Aspergillaceae</taxon>
        <taxon>Penicillium</taxon>
    </lineage>
</organism>
<comment type="caution">
    <text evidence="3">The sequence shown here is derived from an EMBL/GenBank/DDBJ whole genome shotgun (WGS) entry which is preliminary data.</text>
</comment>
<evidence type="ECO:0000313" key="4">
    <source>
        <dbReference type="Proteomes" id="UP001141434"/>
    </source>
</evidence>
<dbReference type="GO" id="GO:0000976">
    <property type="term" value="F:transcription cis-regulatory region binding"/>
    <property type="evidence" value="ECO:0007669"/>
    <property type="project" value="TreeGrafter"/>
</dbReference>
<comment type="subcellular location">
    <subcellularLocation>
        <location evidence="1">Nucleus</location>
    </subcellularLocation>
</comment>
<keyword evidence="2" id="KW-0539">Nucleus</keyword>
<evidence type="ECO:0000256" key="1">
    <source>
        <dbReference type="ARBA" id="ARBA00004123"/>
    </source>
</evidence>
<dbReference type="GeneID" id="81397463"/>
<evidence type="ECO:0008006" key="5">
    <source>
        <dbReference type="Google" id="ProtNLM"/>
    </source>
</evidence>
<sequence>MTGAGKVLRRRPPVSVSSPCEASLLPVSPDDGSRDQVMQAANSLCLSAFDRRCIAYLQDSILVVILGKHWPWSTLSYAYHRVAVKEPMVMSMMLASTAREIYRSQIYEQGDVPGQSVGDDSPDTDGSVHYGRALAGLREALKQDVKSPQKIEGIFITLWLMIDYENRFGSGASAINIHIRGVESLLHNHIVPLLKHQAASASRIEASLADSSPKSSYPSQAFLNASSASLASSSRPLDELRCTSVPLFLLWTLYFFTPGALFFGSGMSRLDTDILQFFLRSEPDNPAPLSLPELYRISRQSPSRFWGDEYPVSAQLDDQENLPGLTLYHRSHVVQFKITELCKHRVAPNSVSTEDSYQWIINEINALALEFDTVLTLAKSSPSCEVTDDGRRVMETIYWSSITYYSTIVYFHLCFRETLSESSNEQSDAQILPLNNAVSQVLGLSLKLHHSRPRLMVRITWPLFIAGIATSDRIYQDWVSIRLRELGRYGQNYTRISRRFDEVIRCGDPDIWKGDSPLCLGG</sequence>
<name>A0A9W9JZB4_9EURO</name>
<evidence type="ECO:0000256" key="2">
    <source>
        <dbReference type="ARBA" id="ARBA00023242"/>
    </source>
</evidence>
<dbReference type="InterPro" id="IPR021858">
    <property type="entry name" value="Fun_TF"/>
</dbReference>
<gene>
    <name evidence="3" type="ORF">NUU61_007769</name>
</gene>
<dbReference type="RefSeq" id="XP_056508587.1">
    <property type="nucleotide sequence ID" value="XM_056658294.1"/>
</dbReference>
<dbReference type="Pfam" id="PF11951">
    <property type="entry name" value="Fungal_trans_2"/>
    <property type="match status" value="1"/>
</dbReference>
<accession>A0A9W9JZB4</accession>
<reference evidence="3" key="2">
    <citation type="journal article" date="2023" name="IMA Fungus">
        <title>Comparative genomic study of the Penicillium genus elucidates a diverse pangenome and 15 lateral gene transfer events.</title>
        <authorList>
            <person name="Petersen C."/>
            <person name="Sorensen T."/>
            <person name="Nielsen M.R."/>
            <person name="Sondergaard T.E."/>
            <person name="Sorensen J.L."/>
            <person name="Fitzpatrick D.A."/>
            <person name="Frisvad J.C."/>
            <person name="Nielsen K.L."/>
        </authorList>
    </citation>
    <scope>NUCLEOTIDE SEQUENCE</scope>
    <source>
        <strain evidence="3">IBT 34128</strain>
    </source>
</reference>
<protein>
    <recommendedName>
        <fullName evidence="5">Transcription factor domain-containing protein</fullName>
    </recommendedName>
</protein>
<dbReference type="EMBL" id="JAPMSZ010000010">
    <property type="protein sequence ID" value="KAJ5086462.1"/>
    <property type="molecule type" value="Genomic_DNA"/>
</dbReference>
<proteinExistence type="predicted"/>
<dbReference type="Proteomes" id="UP001141434">
    <property type="component" value="Unassembled WGS sequence"/>
</dbReference>